<feature type="region of interest" description="Disordered" evidence="1">
    <location>
        <begin position="1"/>
        <end position="93"/>
    </location>
</feature>
<dbReference type="AlphaFoldDB" id="F0XG64"/>
<reference evidence="2 3" key="1">
    <citation type="journal article" date="2011" name="Proc. Natl. Acad. Sci. U.S.A.">
        <title>Genome and transcriptome analyses of the mountain pine beetle-fungal symbiont Grosmannia clavigera, a lodgepole pine pathogen.</title>
        <authorList>
            <person name="DiGuistini S."/>
            <person name="Wang Y."/>
            <person name="Liao N.Y."/>
            <person name="Taylor G."/>
            <person name="Tanguay P."/>
            <person name="Feau N."/>
            <person name="Henrissat B."/>
            <person name="Chan S.K."/>
            <person name="Hesse-Orce U."/>
            <person name="Alamouti S.M."/>
            <person name="Tsui C.K.M."/>
            <person name="Docking R.T."/>
            <person name="Levasseur A."/>
            <person name="Haridas S."/>
            <person name="Robertson G."/>
            <person name="Birol I."/>
            <person name="Holt R.A."/>
            <person name="Marra M.A."/>
            <person name="Hamelin R.C."/>
            <person name="Hirst M."/>
            <person name="Jones S.J.M."/>
            <person name="Bohlmann J."/>
            <person name="Breuil C."/>
        </authorList>
    </citation>
    <scope>NUCLEOTIDE SEQUENCE [LARGE SCALE GENOMIC DNA]</scope>
    <source>
        <strain evidence="3">kw1407 / UAMH 11150</strain>
    </source>
</reference>
<evidence type="ECO:0000313" key="3">
    <source>
        <dbReference type="Proteomes" id="UP000007796"/>
    </source>
</evidence>
<feature type="compositionally biased region" description="Polar residues" evidence="1">
    <location>
        <begin position="12"/>
        <end position="38"/>
    </location>
</feature>
<dbReference type="HOGENOM" id="CLU_018589_1_0_1"/>
<organism evidence="3">
    <name type="scientific">Grosmannia clavigera (strain kw1407 / UAMH 11150)</name>
    <name type="common">Blue stain fungus</name>
    <name type="synonym">Graphiocladiella clavigera</name>
    <dbReference type="NCBI Taxonomy" id="655863"/>
    <lineage>
        <taxon>Eukaryota</taxon>
        <taxon>Fungi</taxon>
        <taxon>Dikarya</taxon>
        <taxon>Ascomycota</taxon>
        <taxon>Pezizomycotina</taxon>
        <taxon>Sordariomycetes</taxon>
        <taxon>Sordariomycetidae</taxon>
        <taxon>Ophiostomatales</taxon>
        <taxon>Ophiostomataceae</taxon>
        <taxon>Leptographium</taxon>
    </lineage>
</organism>
<accession>F0XG64</accession>
<keyword evidence="3" id="KW-1185">Reference proteome</keyword>
<dbReference type="EMBL" id="GL629769">
    <property type="protein sequence ID" value="EFX02862.1"/>
    <property type="molecule type" value="Genomic_DNA"/>
</dbReference>
<dbReference type="InParanoid" id="F0XG64"/>
<feature type="compositionally biased region" description="Low complexity" evidence="1">
    <location>
        <begin position="577"/>
        <end position="592"/>
    </location>
</feature>
<dbReference type="OrthoDB" id="5405297at2759"/>
<dbReference type="InterPro" id="IPR032675">
    <property type="entry name" value="LRR_dom_sf"/>
</dbReference>
<name>F0XG64_GROCL</name>
<dbReference type="InterPro" id="IPR036047">
    <property type="entry name" value="F-box-like_dom_sf"/>
</dbReference>
<protein>
    <submittedName>
        <fullName evidence="2">F-box domain containing protein</fullName>
    </submittedName>
</protein>
<dbReference type="eggNOG" id="ENOG502QR16">
    <property type="taxonomic scope" value="Eukaryota"/>
</dbReference>
<dbReference type="SUPFAM" id="SSF81383">
    <property type="entry name" value="F-box domain"/>
    <property type="match status" value="1"/>
</dbReference>
<dbReference type="GeneID" id="25975819"/>
<feature type="region of interest" description="Disordered" evidence="1">
    <location>
        <begin position="567"/>
        <end position="628"/>
    </location>
</feature>
<dbReference type="Gene3D" id="3.80.10.10">
    <property type="entry name" value="Ribonuclease Inhibitor"/>
    <property type="match status" value="1"/>
</dbReference>
<dbReference type="SUPFAM" id="SSF52047">
    <property type="entry name" value="RNI-like"/>
    <property type="match status" value="1"/>
</dbReference>
<feature type="compositionally biased region" description="Basic and acidic residues" evidence="1">
    <location>
        <begin position="727"/>
        <end position="736"/>
    </location>
</feature>
<evidence type="ECO:0000256" key="1">
    <source>
        <dbReference type="SAM" id="MobiDB-lite"/>
    </source>
</evidence>
<feature type="region of interest" description="Disordered" evidence="1">
    <location>
        <begin position="528"/>
        <end position="555"/>
    </location>
</feature>
<proteinExistence type="predicted"/>
<evidence type="ECO:0000313" key="2">
    <source>
        <dbReference type="EMBL" id="EFX02862.1"/>
    </source>
</evidence>
<dbReference type="Proteomes" id="UP000007796">
    <property type="component" value="Unassembled WGS sequence"/>
</dbReference>
<sequence>MKFFRRDKQRKANGSSDQQYLTSNSPTVPQFPSSQSGDASHPNGGTGSRSRGFGGLKGFRGRHGSASANSIAHHRHKSSSSPVPIPPPPGAPARALLKLPDPVLERIFSLVCPHSQDRSYDKCEDSGSDSACMLCDMRDLAHCVQVCRRWRVAAERVLYTSVRIDAVHYCEREDDLAERRKRRSFFDRNAEPDEDTADIRLKLLSRTLREHPDGRLGATVHFLKIPYMLRESKHADIARTVSLLPNLRYVDLPEGLFMDDPTYVTLKHEIQARCPELRKMTYMGGSERSLAALGSGTIWPSLEVLELVRIGMDPATLRHVLSALPNLRALKVTETTAGPHTFSDDVLASSASEYSADASDSSGFYQEQNGYSPEVPPLEELVLTDTLGLTAAGLQGYLSRPDARQALKVLTVSGTGIKPWSLQVLLTQMPSLRHLTIVERVTATLPVAAGTKEIRPLVSQSLRTLNYEIRAADGVSPYAGITRSYYNYLSGSILSGGLPNLRAVYVCDAQFPDLLLLGSALPPPPGLFGAPSAQNRPSSAGSIGSAPRLSMMSGRSSNSNLGLLYASANMQSPPHSPGLRQPPVLQPQPQRQSLNPFLDPQSPFKAAARPSSPNPAKPWATGQNPRFSSNNPFAAMISPQQVRTLEVFTKGDDDLDWSSFVVDGGDAGGSGLGNSERPTSSYGLGADLGAGAGARKSVLLHTGAGDFLAVPDGAFAGGGVGGNGMPDNRRDSHMDRNGQGGADLWPRPRSSAGDKKNEKRDLWR</sequence>
<dbReference type="RefSeq" id="XP_014172344.1">
    <property type="nucleotide sequence ID" value="XM_014316869.1"/>
</dbReference>
<dbReference type="CDD" id="cd09917">
    <property type="entry name" value="F-box_SF"/>
    <property type="match status" value="1"/>
</dbReference>
<dbReference type="STRING" id="655863.F0XG64"/>
<gene>
    <name evidence="2" type="ORF">CMQ_2791</name>
</gene>
<feature type="compositionally biased region" description="Gly residues" evidence="1">
    <location>
        <begin position="44"/>
        <end position="58"/>
    </location>
</feature>
<dbReference type="Gene3D" id="1.20.1280.50">
    <property type="match status" value="1"/>
</dbReference>
<feature type="region of interest" description="Disordered" evidence="1">
    <location>
        <begin position="717"/>
        <end position="764"/>
    </location>
</feature>
<feature type="compositionally biased region" description="Basic and acidic residues" evidence="1">
    <location>
        <begin position="752"/>
        <end position="764"/>
    </location>
</feature>